<gene>
    <name evidence="1" type="ORF">ERS013165_02170</name>
</gene>
<organism evidence="1 2">
    <name type="scientific">Vibrio cholerae</name>
    <dbReference type="NCBI Taxonomy" id="666"/>
    <lineage>
        <taxon>Bacteria</taxon>
        <taxon>Pseudomonadati</taxon>
        <taxon>Pseudomonadota</taxon>
        <taxon>Gammaproteobacteria</taxon>
        <taxon>Vibrionales</taxon>
        <taxon>Vibrionaceae</taxon>
        <taxon>Vibrio</taxon>
    </lineage>
</organism>
<sequence length="75" mass="8118">MARYLSCTLSCTESSAMCASGDCCLACCHACSMESAKAEEDAIRLVSTHAVRKPLFMLASQHAVIHYAVFFGYAF</sequence>
<dbReference type="AlphaFoldDB" id="A0A655QPD1"/>
<name>A0A655QPD1_VIBCL</name>
<proteinExistence type="predicted"/>
<dbReference type="EMBL" id="CWOW01000010">
    <property type="protein sequence ID" value="CSA68456.1"/>
    <property type="molecule type" value="Genomic_DNA"/>
</dbReference>
<evidence type="ECO:0000313" key="1">
    <source>
        <dbReference type="EMBL" id="CSA68456.1"/>
    </source>
</evidence>
<reference evidence="1 2" key="1">
    <citation type="submission" date="2015-07" db="EMBL/GenBank/DDBJ databases">
        <authorList>
            <consortium name="Pathogen Informatics"/>
        </authorList>
    </citation>
    <scope>NUCLEOTIDE SEQUENCE [LARGE SCALE GENOMIC DNA]</scope>
    <source>
        <strain evidence="1 2">A51</strain>
    </source>
</reference>
<evidence type="ECO:0000313" key="2">
    <source>
        <dbReference type="Proteomes" id="UP000044806"/>
    </source>
</evidence>
<dbReference type="Proteomes" id="UP000044806">
    <property type="component" value="Unassembled WGS sequence"/>
</dbReference>
<protein>
    <submittedName>
        <fullName evidence="1">Uncharacterized protein</fullName>
    </submittedName>
</protein>
<accession>A0A655QPD1</accession>